<dbReference type="InterPro" id="IPR023408">
    <property type="entry name" value="MscS_beta-dom_sf"/>
</dbReference>
<dbReference type="GO" id="GO:0005886">
    <property type="term" value="C:plasma membrane"/>
    <property type="evidence" value="ECO:0007669"/>
    <property type="project" value="UniProtKB-SubCell"/>
</dbReference>
<dbReference type="InterPro" id="IPR045275">
    <property type="entry name" value="MscS_archaea/bacteria_type"/>
</dbReference>
<evidence type="ECO:0000256" key="1">
    <source>
        <dbReference type="ARBA" id="ARBA00004651"/>
    </source>
</evidence>
<dbReference type="SUPFAM" id="SSF82861">
    <property type="entry name" value="Mechanosensitive channel protein MscS (YggB), transmembrane region"/>
    <property type="match status" value="1"/>
</dbReference>
<dbReference type="InterPro" id="IPR006685">
    <property type="entry name" value="MscS_channel_2nd"/>
</dbReference>
<dbReference type="InterPro" id="IPR011014">
    <property type="entry name" value="MscS_channel_TM-2"/>
</dbReference>
<evidence type="ECO:0000256" key="6">
    <source>
        <dbReference type="ARBA" id="ARBA00023136"/>
    </source>
</evidence>
<evidence type="ECO:0000313" key="10">
    <source>
        <dbReference type="EMBL" id="MBE9070473.1"/>
    </source>
</evidence>
<keyword evidence="4 7" id="KW-0812">Transmembrane</keyword>
<proteinExistence type="inferred from homology"/>
<feature type="domain" description="Mechanosensitive ion channel MscS" evidence="8">
    <location>
        <begin position="183"/>
        <end position="248"/>
    </location>
</feature>
<dbReference type="SUPFAM" id="SSF82689">
    <property type="entry name" value="Mechanosensitive channel protein MscS (YggB), C-terminal domain"/>
    <property type="match status" value="1"/>
</dbReference>
<dbReference type="InterPro" id="IPR010920">
    <property type="entry name" value="LSM_dom_sf"/>
</dbReference>
<reference evidence="10" key="1">
    <citation type="submission" date="2020-10" db="EMBL/GenBank/DDBJ databases">
        <authorList>
            <person name="Castelo-Branco R."/>
            <person name="Eusebio N."/>
            <person name="Adriana R."/>
            <person name="Vieira A."/>
            <person name="Brugerolle De Fraissinette N."/>
            <person name="Rezende De Castro R."/>
            <person name="Schneider M.P."/>
            <person name="Vasconcelos V."/>
            <person name="Leao P.N."/>
        </authorList>
    </citation>
    <scope>NUCLEOTIDE SEQUENCE</scope>
    <source>
        <strain evidence="10">LEGE 11479</strain>
    </source>
</reference>
<evidence type="ECO:0000259" key="9">
    <source>
        <dbReference type="Pfam" id="PF21082"/>
    </source>
</evidence>
<dbReference type="AlphaFoldDB" id="A0A928ZZZ5"/>
<sequence length="374" mass="40710">AIINRRVASLLEGTDTQATVTVAPVANQPLINIQANNRVLMTVTEQDAQDFGLPLAQLADDWANRLSQSFEKPPVAIDVLQRLDGTLRQLGKDAINSIPALLGVIIVIFITWLLAKGVRYSAFRWAQQTEGDHSTEVLIGRLGYGGVWIAGAVVALGVWGIDFATMLGALGLTSVAIGFSLKDVLSNYISGVILLAARPFHIGDQVVIEGYEGTIIQVQLRSTTLKTYNGRMIYLPNQEVFQASITNNTAASYLRSSVMVGIDYDADITRARQVIGSAISSLEDVQPNPVPQILVRELAASTVNLEVRFWVDSRRAGFLETTSIVTQTIKEALQEQEIEMPTEIYTLLVKDVPAVLKSEQKSADVDSNATLKES</sequence>
<keyword evidence="3" id="KW-1003">Cell membrane</keyword>
<dbReference type="Gene3D" id="3.30.70.100">
    <property type="match status" value="1"/>
</dbReference>
<evidence type="ECO:0000313" key="11">
    <source>
        <dbReference type="Proteomes" id="UP000615026"/>
    </source>
</evidence>
<dbReference type="PANTHER" id="PTHR30221">
    <property type="entry name" value="SMALL-CONDUCTANCE MECHANOSENSITIVE CHANNEL"/>
    <property type="match status" value="1"/>
</dbReference>
<dbReference type="Gene3D" id="2.30.30.60">
    <property type="match status" value="1"/>
</dbReference>
<protein>
    <submittedName>
        <fullName evidence="10">Mechanosensitive ion channel family protein</fullName>
    </submittedName>
</protein>
<comment type="similarity">
    <text evidence="2">Belongs to the MscS (TC 1.A.23) family.</text>
</comment>
<evidence type="ECO:0000256" key="2">
    <source>
        <dbReference type="ARBA" id="ARBA00008017"/>
    </source>
</evidence>
<dbReference type="Proteomes" id="UP000615026">
    <property type="component" value="Unassembled WGS sequence"/>
</dbReference>
<evidence type="ECO:0000256" key="3">
    <source>
        <dbReference type="ARBA" id="ARBA00022475"/>
    </source>
</evidence>
<feature type="transmembrane region" description="Helical" evidence="7">
    <location>
        <begin position="98"/>
        <end position="115"/>
    </location>
</feature>
<name>A0A928ZZZ5_LEPEC</name>
<dbReference type="SUPFAM" id="SSF50182">
    <property type="entry name" value="Sm-like ribonucleoproteins"/>
    <property type="match status" value="1"/>
</dbReference>
<dbReference type="RefSeq" id="WP_193996335.1">
    <property type="nucleotide sequence ID" value="NZ_JADEXP010000441.1"/>
</dbReference>
<dbReference type="InterPro" id="IPR011066">
    <property type="entry name" value="MscS_channel_C_sf"/>
</dbReference>
<dbReference type="GO" id="GO:0008381">
    <property type="term" value="F:mechanosensitive monoatomic ion channel activity"/>
    <property type="evidence" value="ECO:0007669"/>
    <property type="project" value="InterPro"/>
</dbReference>
<feature type="domain" description="Mechanosensitive ion channel MscS C-terminal" evidence="9">
    <location>
        <begin position="260"/>
        <end position="340"/>
    </location>
</feature>
<comment type="subcellular location">
    <subcellularLocation>
        <location evidence="1">Cell membrane</location>
        <topology evidence="1">Multi-pass membrane protein</topology>
    </subcellularLocation>
</comment>
<evidence type="ECO:0000259" key="8">
    <source>
        <dbReference type="Pfam" id="PF00924"/>
    </source>
</evidence>
<keyword evidence="6 7" id="KW-0472">Membrane</keyword>
<dbReference type="Pfam" id="PF21082">
    <property type="entry name" value="MS_channel_3rd"/>
    <property type="match status" value="1"/>
</dbReference>
<evidence type="ECO:0000256" key="4">
    <source>
        <dbReference type="ARBA" id="ARBA00022692"/>
    </source>
</evidence>
<accession>A0A928ZZZ5</accession>
<dbReference type="EMBL" id="JADEXP010000441">
    <property type="protein sequence ID" value="MBE9070473.1"/>
    <property type="molecule type" value="Genomic_DNA"/>
</dbReference>
<keyword evidence="5 7" id="KW-1133">Transmembrane helix</keyword>
<dbReference type="InterPro" id="IPR049278">
    <property type="entry name" value="MS_channel_C"/>
</dbReference>
<evidence type="ECO:0000256" key="5">
    <source>
        <dbReference type="ARBA" id="ARBA00022989"/>
    </source>
</evidence>
<organism evidence="10 11">
    <name type="scientific">Leptolyngbya cf. ectocarpi LEGE 11479</name>
    <dbReference type="NCBI Taxonomy" id="1828722"/>
    <lineage>
        <taxon>Bacteria</taxon>
        <taxon>Bacillati</taxon>
        <taxon>Cyanobacteriota</taxon>
        <taxon>Cyanophyceae</taxon>
        <taxon>Leptolyngbyales</taxon>
        <taxon>Leptolyngbyaceae</taxon>
        <taxon>Leptolyngbya group</taxon>
        <taxon>Leptolyngbya</taxon>
    </lineage>
</organism>
<keyword evidence="11" id="KW-1185">Reference proteome</keyword>
<feature type="transmembrane region" description="Helical" evidence="7">
    <location>
        <begin position="147"/>
        <end position="172"/>
    </location>
</feature>
<gene>
    <name evidence="10" type="ORF">IQ260_27900</name>
</gene>
<comment type="caution">
    <text evidence="10">The sequence shown here is derived from an EMBL/GenBank/DDBJ whole genome shotgun (WGS) entry which is preliminary data.</text>
</comment>
<dbReference type="Pfam" id="PF00924">
    <property type="entry name" value="MS_channel_2nd"/>
    <property type="match status" value="1"/>
</dbReference>
<dbReference type="Gene3D" id="1.10.287.1260">
    <property type="match status" value="1"/>
</dbReference>
<dbReference type="PANTHER" id="PTHR30221:SF1">
    <property type="entry name" value="SMALL-CONDUCTANCE MECHANOSENSITIVE CHANNEL"/>
    <property type="match status" value="1"/>
</dbReference>
<feature type="non-terminal residue" evidence="10">
    <location>
        <position position="1"/>
    </location>
</feature>
<evidence type="ECO:0000256" key="7">
    <source>
        <dbReference type="SAM" id="Phobius"/>
    </source>
</evidence>